<dbReference type="OrthoDB" id="6437780at2759"/>
<keyword evidence="3" id="KW-1185">Reference proteome</keyword>
<dbReference type="GO" id="GO:0003677">
    <property type="term" value="F:DNA binding"/>
    <property type="evidence" value="ECO:0007669"/>
    <property type="project" value="InterPro"/>
</dbReference>
<comment type="caution">
    <text evidence="2">The sequence shown here is derived from an EMBL/GenBank/DDBJ whole genome shotgun (WGS) entry which is preliminary data.</text>
</comment>
<organism evidence="2 3">
    <name type="scientific">Araneus ventricosus</name>
    <name type="common">Orbweaver spider</name>
    <name type="synonym">Epeira ventricosa</name>
    <dbReference type="NCBI Taxonomy" id="182803"/>
    <lineage>
        <taxon>Eukaryota</taxon>
        <taxon>Metazoa</taxon>
        <taxon>Ecdysozoa</taxon>
        <taxon>Arthropoda</taxon>
        <taxon>Chelicerata</taxon>
        <taxon>Arachnida</taxon>
        <taxon>Araneae</taxon>
        <taxon>Araneomorphae</taxon>
        <taxon>Entelegynae</taxon>
        <taxon>Araneoidea</taxon>
        <taxon>Araneidae</taxon>
        <taxon>Araneus</taxon>
    </lineage>
</organism>
<proteinExistence type="predicted"/>
<name>A0A4Y2H5S1_ARAVE</name>
<dbReference type="EMBL" id="BGPR01001749">
    <property type="protein sequence ID" value="GBM60993.1"/>
    <property type="molecule type" value="Genomic_DNA"/>
</dbReference>
<dbReference type="Proteomes" id="UP000499080">
    <property type="component" value="Unassembled WGS sequence"/>
</dbReference>
<accession>A0A4Y2H5S1</accession>
<dbReference type="GO" id="GO:0006260">
    <property type="term" value="P:DNA replication"/>
    <property type="evidence" value="ECO:0007669"/>
    <property type="project" value="InterPro"/>
</dbReference>
<dbReference type="GO" id="GO:0005524">
    <property type="term" value="F:ATP binding"/>
    <property type="evidence" value="ECO:0007669"/>
    <property type="project" value="InterPro"/>
</dbReference>
<dbReference type="GO" id="GO:0043657">
    <property type="term" value="C:host cell"/>
    <property type="evidence" value="ECO:0007669"/>
    <property type="project" value="UniProtKB-SubCell"/>
</dbReference>
<comment type="subcellular location">
    <subcellularLocation>
        <location evidence="1">Host cell</location>
    </subcellularLocation>
</comment>
<dbReference type="InterPro" id="IPR037102">
    <property type="entry name" value="Znf_lg_T-Ag_D1_dom_sf"/>
</dbReference>
<gene>
    <name evidence="2" type="ORF">AVEN_264337_1</name>
</gene>
<protein>
    <submittedName>
        <fullName evidence="2">Uncharacterized protein</fullName>
    </submittedName>
</protein>
<evidence type="ECO:0000313" key="3">
    <source>
        <dbReference type="Proteomes" id="UP000499080"/>
    </source>
</evidence>
<sequence length="111" mass="12671">MEEPVTSSDEEQESGDACIFCNDLYSNSKDRGEKVFALSNTIPDPYELMYKHAHLSNGCDGRPTKITNEHENDHDEHMDNSKTLEHLSDKKRIAKNAVESVFAKLLMQSRR</sequence>
<evidence type="ECO:0000313" key="2">
    <source>
        <dbReference type="EMBL" id="GBM60993.1"/>
    </source>
</evidence>
<reference evidence="2 3" key="1">
    <citation type="journal article" date="2019" name="Sci. Rep.">
        <title>Orb-weaving spider Araneus ventricosus genome elucidates the spidroin gene catalogue.</title>
        <authorList>
            <person name="Kono N."/>
            <person name="Nakamura H."/>
            <person name="Ohtoshi R."/>
            <person name="Moran D.A.P."/>
            <person name="Shinohara A."/>
            <person name="Yoshida Y."/>
            <person name="Fujiwara M."/>
            <person name="Mori M."/>
            <person name="Tomita M."/>
            <person name="Arakawa K."/>
        </authorList>
    </citation>
    <scope>NUCLEOTIDE SEQUENCE [LARGE SCALE GENOMIC DNA]</scope>
</reference>
<evidence type="ECO:0000256" key="1">
    <source>
        <dbReference type="ARBA" id="ARBA00004340"/>
    </source>
</evidence>
<dbReference type="AlphaFoldDB" id="A0A4Y2H5S1"/>
<dbReference type="Gene3D" id="1.10.10.510">
    <property type="entry name" value="Zinc finger, large T-antigen D1 domain"/>
    <property type="match status" value="1"/>
</dbReference>